<keyword evidence="2" id="KW-1185">Reference proteome</keyword>
<proteinExistence type="predicted"/>
<sequence>MNADALSVWSEIAPEWDEGMGRDGNVFWEVLEKPTLERMFAESRAKPDQSVKALDISTGNGLTARWLTSYLSGTGEYQNENGGTVEVTATDGSDVMLERARGWAAEHADVTPEQRALKFAKLDVTSDEAFLPFYASPSSPAYDAILMNMVIMDVPTLEPVAAALPHLLRVGGIFVGSLLHPIFVTPRTRRQLEVVHDYDNDGGDDRSADKTTTTIKRSVRLDAYLNVKPWRGFAWSGQSRAQYYFHRPLHELFGTFLKGGQLALDSLEEPNFTAEQAAADKGASQRVESGKNYTEFPIFLYFRLRRIR</sequence>
<evidence type="ECO:0000313" key="1">
    <source>
        <dbReference type="EMBL" id="CAK7222477.1"/>
    </source>
</evidence>
<protein>
    <recommendedName>
        <fullName evidence="3">Methyltransferase type 11</fullName>
    </recommendedName>
</protein>
<dbReference type="EMBL" id="CAWUHD010000045">
    <property type="protein sequence ID" value="CAK7222477.1"/>
    <property type="molecule type" value="Genomic_DNA"/>
</dbReference>
<name>A0ABP0BRX8_9PEZI</name>
<evidence type="ECO:0008006" key="3">
    <source>
        <dbReference type="Google" id="ProtNLM"/>
    </source>
</evidence>
<dbReference type="InterPro" id="IPR029063">
    <property type="entry name" value="SAM-dependent_MTases_sf"/>
</dbReference>
<dbReference type="SUPFAM" id="SSF53335">
    <property type="entry name" value="S-adenosyl-L-methionine-dependent methyltransferases"/>
    <property type="match status" value="1"/>
</dbReference>
<organism evidence="1 2">
    <name type="scientific">Sporothrix eucalyptigena</name>
    <dbReference type="NCBI Taxonomy" id="1812306"/>
    <lineage>
        <taxon>Eukaryota</taxon>
        <taxon>Fungi</taxon>
        <taxon>Dikarya</taxon>
        <taxon>Ascomycota</taxon>
        <taxon>Pezizomycotina</taxon>
        <taxon>Sordariomycetes</taxon>
        <taxon>Sordariomycetidae</taxon>
        <taxon>Ophiostomatales</taxon>
        <taxon>Ophiostomataceae</taxon>
        <taxon>Sporothrix</taxon>
    </lineage>
</organism>
<comment type="caution">
    <text evidence="1">The sequence shown here is derived from an EMBL/GenBank/DDBJ whole genome shotgun (WGS) entry which is preliminary data.</text>
</comment>
<evidence type="ECO:0000313" key="2">
    <source>
        <dbReference type="Proteomes" id="UP001642482"/>
    </source>
</evidence>
<accession>A0ABP0BRX8</accession>
<dbReference type="CDD" id="cd02440">
    <property type="entry name" value="AdoMet_MTases"/>
    <property type="match status" value="1"/>
</dbReference>
<reference evidence="1 2" key="1">
    <citation type="submission" date="2024-01" db="EMBL/GenBank/DDBJ databases">
        <authorList>
            <person name="Allen C."/>
            <person name="Tagirdzhanova G."/>
        </authorList>
    </citation>
    <scope>NUCLEOTIDE SEQUENCE [LARGE SCALE GENOMIC DNA]</scope>
</reference>
<gene>
    <name evidence="1" type="ORF">SEUCBS140593_004912</name>
</gene>
<dbReference type="Gene3D" id="3.40.50.150">
    <property type="entry name" value="Vaccinia Virus protein VP39"/>
    <property type="match status" value="1"/>
</dbReference>
<dbReference type="Proteomes" id="UP001642482">
    <property type="component" value="Unassembled WGS sequence"/>
</dbReference>